<organism evidence="9 10">
    <name type="scientific">Micractinium conductrix</name>
    <dbReference type="NCBI Taxonomy" id="554055"/>
    <lineage>
        <taxon>Eukaryota</taxon>
        <taxon>Viridiplantae</taxon>
        <taxon>Chlorophyta</taxon>
        <taxon>core chlorophytes</taxon>
        <taxon>Trebouxiophyceae</taxon>
        <taxon>Chlorellales</taxon>
        <taxon>Chlorellaceae</taxon>
        <taxon>Chlorella clade</taxon>
        <taxon>Micractinium</taxon>
    </lineage>
</organism>
<dbReference type="PANTHER" id="PTHR10984:SF25">
    <property type="entry name" value="ENDOPLASMIC RETICULUM-GOLGI INTERMEDIATE COMPARTMENT PROTEIN 3"/>
    <property type="match status" value="1"/>
</dbReference>
<evidence type="ECO:0000256" key="4">
    <source>
        <dbReference type="ARBA" id="ARBA00022989"/>
    </source>
</evidence>
<evidence type="ECO:0000256" key="2">
    <source>
        <dbReference type="ARBA" id="ARBA00005648"/>
    </source>
</evidence>
<dbReference type="Pfam" id="PF13850">
    <property type="entry name" value="ERGIC_N"/>
    <property type="match status" value="1"/>
</dbReference>
<comment type="subcellular location">
    <subcellularLocation>
        <location evidence="1">Membrane</location>
        <topology evidence="1">Multi-pass membrane protein</topology>
    </subcellularLocation>
</comment>
<dbReference type="GO" id="GO:0005783">
    <property type="term" value="C:endoplasmic reticulum"/>
    <property type="evidence" value="ECO:0007669"/>
    <property type="project" value="TreeGrafter"/>
</dbReference>
<name>A0A2P6VD25_9CHLO</name>
<dbReference type="Pfam" id="PF07970">
    <property type="entry name" value="COPIIcoated_ERV"/>
    <property type="match status" value="1"/>
</dbReference>
<evidence type="ECO:0000256" key="6">
    <source>
        <dbReference type="SAM" id="Phobius"/>
    </source>
</evidence>
<dbReference type="OrthoDB" id="270930at2759"/>
<evidence type="ECO:0000259" key="7">
    <source>
        <dbReference type="Pfam" id="PF07970"/>
    </source>
</evidence>
<dbReference type="AlphaFoldDB" id="A0A2P6VD25"/>
<dbReference type="PANTHER" id="PTHR10984">
    <property type="entry name" value="ENDOPLASMIC RETICULUM-GOLGI INTERMEDIATE COMPARTMENT PROTEIN"/>
    <property type="match status" value="1"/>
</dbReference>
<dbReference type="InterPro" id="IPR045888">
    <property type="entry name" value="Erv"/>
</dbReference>
<dbReference type="EMBL" id="LHPF02000012">
    <property type="protein sequence ID" value="PSC71996.1"/>
    <property type="molecule type" value="Genomic_DNA"/>
</dbReference>
<feature type="transmembrane region" description="Helical" evidence="6">
    <location>
        <begin position="27"/>
        <end position="50"/>
    </location>
</feature>
<dbReference type="InterPro" id="IPR039542">
    <property type="entry name" value="Erv_N"/>
</dbReference>
<keyword evidence="3 6" id="KW-0812">Transmembrane</keyword>
<protein>
    <submittedName>
        <fullName evidence="9">Endoplasmic reticulum-Golgi intermediate compartment 3</fullName>
    </submittedName>
</protein>
<dbReference type="GO" id="GO:0030134">
    <property type="term" value="C:COPII-coated ER to Golgi transport vesicle"/>
    <property type="evidence" value="ECO:0007669"/>
    <property type="project" value="TreeGrafter"/>
</dbReference>
<evidence type="ECO:0000256" key="1">
    <source>
        <dbReference type="ARBA" id="ARBA00004141"/>
    </source>
</evidence>
<dbReference type="STRING" id="554055.A0A2P6VD25"/>
<evidence type="ECO:0000313" key="10">
    <source>
        <dbReference type="Proteomes" id="UP000239649"/>
    </source>
</evidence>
<reference evidence="9 10" key="1">
    <citation type="journal article" date="2018" name="Plant J.">
        <title>Genome sequences of Chlorella sorokiniana UTEX 1602 and Micractinium conductrix SAG 241.80: implications to maltose excretion by a green alga.</title>
        <authorList>
            <person name="Arriola M.B."/>
            <person name="Velmurugan N."/>
            <person name="Zhang Y."/>
            <person name="Plunkett M.H."/>
            <person name="Hondzo H."/>
            <person name="Barney B.M."/>
        </authorList>
    </citation>
    <scope>NUCLEOTIDE SEQUENCE [LARGE SCALE GENOMIC DNA]</scope>
    <source>
        <strain evidence="9 10">SAG 241.80</strain>
    </source>
</reference>
<dbReference type="InterPro" id="IPR012936">
    <property type="entry name" value="Erv_C"/>
</dbReference>
<dbReference type="Proteomes" id="UP000239649">
    <property type="component" value="Unassembled WGS sequence"/>
</dbReference>
<comment type="similarity">
    <text evidence="2">Belongs to the ERGIC family.</text>
</comment>
<accession>A0A2P6VD25</accession>
<evidence type="ECO:0000256" key="5">
    <source>
        <dbReference type="ARBA" id="ARBA00023136"/>
    </source>
</evidence>
<evidence type="ECO:0000259" key="8">
    <source>
        <dbReference type="Pfam" id="PF13850"/>
    </source>
</evidence>
<feature type="transmembrane region" description="Helical" evidence="6">
    <location>
        <begin position="318"/>
        <end position="339"/>
    </location>
</feature>
<keyword evidence="5 6" id="KW-0472">Membrane</keyword>
<feature type="domain" description="Endoplasmic reticulum vesicle transporter N-terminal" evidence="8">
    <location>
        <begin position="8"/>
        <end position="97"/>
    </location>
</feature>
<dbReference type="GO" id="GO:0016020">
    <property type="term" value="C:membrane"/>
    <property type="evidence" value="ECO:0007669"/>
    <property type="project" value="UniProtKB-SubCell"/>
</dbReference>
<gene>
    <name evidence="9" type="ORF">C2E20_4737</name>
</gene>
<proteinExistence type="inferred from homology"/>
<keyword evidence="10" id="KW-1185">Reference proteome</keyword>
<sequence>MKARRFKLSQLTAFSHAQEHLREKTVHGAIVTVFGVFVALVLFVSEFRLCMLTRRVQEMRVDISRRESLHLTFNVTFPAMPCQALLMDTGDVSGKWQTESRMRVAKNGEVHKHQVDSEGNWLHLAEYTAPSGGDWDNPFVLRVDQQEMSLISDALKRHEGCNINGWLEVERVAGNIHFAVRPEALFLSMNAAEIMEALRQRQVLLHGLGADLHPDASRLNVSHVFHTLRFGPHFPGQANPLEGVTQIDGMSTGIDKYFIKVVPTDYYSLWGRKTHTYQYSVTEYYHRFQGGEETPPAVYMLYDSSPIMMELRDYRPGLLRLLVRVCAVVGGAFAVTGLFDKIVHRLFLAAKKHTE</sequence>
<comment type="caution">
    <text evidence="9">The sequence shown here is derived from an EMBL/GenBank/DDBJ whole genome shotgun (WGS) entry which is preliminary data.</text>
</comment>
<evidence type="ECO:0000313" key="9">
    <source>
        <dbReference type="EMBL" id="PSC71996.1"/>
    </source>
</evidence>
<feature type="domain" description="Endoplasmic reticulum vesicle transporter C-terminal" evidence="7">
    <location>
        <begin position="156"/>
        <end position="340"/>
    </location>
</feature>
<evidence type="ECO:0000256" key="3">
    <source>
        <dbReference type="ARBA" id="ARBA00022692"/>
    </source>
</evidence>
<keyword evidence="4 6" id="KW-1133">Transmembrane helix</keyword>